<accession>A0A9D2HY69</accession>
<evidence type="ECO:0000313" key="2">
    <source>
        <dbReference type="Proteomes" id="UP000886856"/>
    </source>
</evidence>
<gene>
    <name evidence="1" type="ORF">H9948_03065</name>
</gene>
<reference evidence="1" key="2">
    <citation type="submission" date="2021-04" db="EMBL/GenBank/DDBJ databases">
        <authorList>
            <person name="Gilroy R."/>
        </authorList>
    </citation>
    <scope>NUCLEOTIDE SEQUENCE</scope>
    <source>
        <strain evidence="1">CHK171-505</strain>
    </source>
</reference>
<dbReference type="EMBL" id="DWYW01000060">
    <property type="protein sequence ID" value="HJA89751.1"/>
    <property type="molecule type" value="Genomic_DNA"/>
</dbReference>
<organism evidence="1 2">
    <name type="scientific">Candidatus Jeotgalibaca merdavium</name>
    <dbReference type="NCBI Taxonomy" id="2838627"/>
    <lineage>
        <taxon>Bacteria</taxon>
        <taxon>Bacillati</taxon>
        <taxon>Bacillota</taxon>
        <taxon>Bacilli</taxon>
        <taxon>Lactobacillales</taxon>
        <taxon>Carnobacteriaceae</taxon>
        <taxon>Jeotgalibaca</taxon>
    </lineage>
</organism>
<protein>
    <submittedName>
        <fullName evidence="1">DUF669 domain-containing protein</fullName>
    </submittedName>
</protein>
<name>A0A9D2HY69_9LACT</name>
<dbReference type="InterPro" id="IPR007731">
    <property type="entry name" value="DUF669"/>
</dbReference>
<proteinExistence type="predicted"/>
<evidence type="ECO:0000313" key="1">
    <source>
        <dbReference type="EMBL" id="HJA89751.1"/>
    </source>
</evidence>
<dbReference type="Proteomes" id="UP000886856">
    <property type="component" value="Unassembled WGS sequence"/>
</dbReference>
<dbReference type="Pfam" id="PF05037">
    <property type="entry name" value="DUF669"/>
    <property type="match status" value="1"/>
</dbReference>
<comment type="caution">
    <text evidence="1">The sequence shown here is derived from an EMBL/GenBank/DDBJ whole genome shotgun (WGS) entry which is preliminary data.</text>
</comment>
<sequence length="165" mass="18559">MSLLNTLKAIKDEGFDPKTDKINGNGGGLLGSGTYPVRLISSEMSANKAGYEQIVVQLEVVSGNDAGRKEMIFLNFHDDLPDFVKEKNSKILLKLAEYAKVEFTEKDLKDELTTAEALQRGIGNQLRMELKVVPNKKNPDYPYRNYEFDTLDHDLSDEDLSNLPF</sequence>
<dbReference type="AlphaFoldDB" id="A0A9D2HY69"/>
<reference evidence="1" key="1">
    <citation type="journal article" date="2021" name="PeerJ">
        <title>Extensive microbial diversity within the chicken gut microbiome revealed by metagenomics and culture.</title>
        <authorList>
            <person name="Gilroy R."/>
            <person name="Ravi A."/>
            <person name="Getino M."/>
            <person name="Pursley I."/>
            <person name="Horton D.L."/>
            <person name="Alikhan N.F."/>
            <person name="Baker D."/>
            <person name="Gharbi K."/>
            <person name="Hall N."/>
            <person name="Watson M."/>
            <person name="Adriaenssens E.M."/>
            <person name="Foster-Nyarko E."/>
            <person name="Jarju S."/>
            <person name="Secka A."/>
            <person name="Antonio M."/>
            <person name="Oren A."/>
            <person name="Chaudhuri R.R."/>
            <person name="La Ragione R."/>
            <person name="Hildebrand F."/>
            <person name="Pallen M.J."/>
        </authorList>
    </citation>
    <scope>NUCLEOTIDE SEQUENCE</scope>
    <source>
        <strain evidence="1">CHK171-505</strain>
    </source>
</reference>